<dbReference type="Pfam" id="PF00642">
    <property type="entry name" value="zf-CCCH"/>
    <property type="match status" value="1"/>
</dbReference>
<dbReference type="SMART" id="SM00356">
    <property type="entry name" value="ZnF_C3H1"/>
    <property type="match status" value="1"/>
</dbReference>
<dbReference type="Gene3D" id="4.10.1000.10">
    <property type="entry name" value="Zinc finger, CCCH-type"/>
    <property type="match status" value="1"/>
</dbReference>
<feature type="domain" description="C3H1-type" evidence="6">
    <location>
        <begin position="89"/>
        <end position="116"/>
    </location>
</feature>
<dbReference type="SUPFAM" id="SSF90229">
    <property type="entry name" value="CCCH zinc finger"/>
    <property type="match status" value="1"/>
</dbReference>
<feature type="compositionally biased region" description="Polar residues" evidence="5">
    <location>
        <begin position="176"/>
        <end position="185"/>
    </location>
</feature>
<keyword evidence="2 4" id="KW-0863">Zinc-finger</keyword>
<evidence type="ECO:0000256" key="1">
    <source>
        <dbReference type="ARBA" id="ARBA00022723"/>
    </source>
</evidence>
<keyword evidence="3 4" id="KW-0862">Zinc</keyword>
<feature type="compositionally biased region" description="Basic and acidic residues" evidence="5">
    <location>
        <begin position="203"/>
        <end position="216"/>
    </location>
</feature>
<proteinExistence type="predicted"/>
<feature type="compositionally biased region" description="Polar residues" evidence="5">
    <location>
        <begin position="1"/>
        <end position="10"/>
    </location>
</feature>
<dbReference type="InterPro" id="IPR000571">
    <property type="entry name" value="Znf_CCCH"/>
</dbReference>
<feature type="region of interest" description="Disordered" evidence="5">
    <location>
        <begin position="267"/>
        <end position="287"/>
    </location>
</feature>
<feature type="region of interest" description="Disordered" evidence="5">
    <location>
        <begin position="170"/>
        <end position="216"/>
    </location>
</feature>
<dbReference type="GeneID" id="104759506"/>
<dbReference type="RefSeq" id="XP_010480720.1">
    <property type="nucleotide sequence ID" value="XM_010482418.1"/>
</dbReference>
<reference evidence="7" key="1">
    <citation type="journal article" date="2014" name="Nat. Commun.">
        <title>The emerging biofuel crop Camelina sativa retains a highly undifferentiated hexaploid genome structure.</title>
        <authorList>
            <person name="Kagale S."/>
            <person name="Koh C."/>
            <person name="Nixon J."/>
            <person name="Bollina V."/>
            <person name="Clarke W.E."/>
            <person name="Tuteja R."/>
            <person name="Spillane C."/>
            <person name="Robinson S.J."/>
            <person name="Links M.G."/>
            <person name="Clarke C."/>
            <person name="Higgins E.E."/>
            <person name="Huebert T."/>
            <person name="Sharpe A.G."/>
            <person name="Parkin I.A."/>
        </authorList>
    </citation>
    <scope>NUCLEOTIDE SEQUENCE [LARGE SCALE GENOMIC DNA]</scope>
    <source>
        <strain evidence="7">cv. DH55</strain>
    </source>
</reference>
<reference evidence="8" key="2">
    <citation type="submission" date="2025-08" db="UniProtKB">
        <authorList>
            <consortium name="RefSeq"/>
        </authorList>
    </citation>
    <scope>IDENTIFICATION</scope>
    <source>
        <tissue evidence="8">Leaf</tissue>
    </source>
</reference>
<gene>
    <name evidence="8" type="primary">LOC104759506</name>
</gene>
<feature type="zinc finger region" description="C3H1-type" evidence="4">
    <location>
        <begin position="89"/>
        <end position="116"/>
    </location>
</feature>
<keyword evidence="7" id="KW-1185">Reference proteome</keyword>
<sequence>MTQGSQYDNFQENEDSGFRVSEEGQIPGAEYSDAESYTRDNPKKRARTVDWRERESKMMLDERSHEIYEHVLSSAYPIRPGEKELSKMIGQKPDCKFFKRGACRKGSDCLFYHPKEMDVGEQGRTLSLKPNDSERRYKTKSTYWQENRVRKQNQKKEDFGFGINELGQFRDHQGSNKDAQGIQLQQRHKDVKMRKRSRSPVRRANESRERFGGRSPRRHELGYFKCERDFRMNCTKVQDNLQKPSMEKIERQRGEVQENLKQQRFQDISDNYNVDAQQNRQEKKKNIENERRVARLRIEQIRPTALFDEWSRPKELMIDMGFTDFQGYYFET</sequence>
<dbReference type="PROSITE" id="PS50103">
    <property type="entry name" value="ZF_C3H1"/>
    <property type="match status" value="1"/>
</dbReference>
<feature type="compositionally biased region" description="Polar residues" evidence="5">
    <location>
        <begin position="267"/>
        <end position="279"/>
    </location>
</feature>
<organism evidence="7 8">
    <name type="scientific">Camelina sativa</name>
    <name type="common">False flax</name>
    <name type="synonym">Myagrum sativum</name>
    <dbReference type="NCBI Taxonomy" id="90675"/>
    <lineage>
        <taxon>Eukaryota</taxon>
        <taxon>Viridiplantae</taxon>
        <taxon>Streptophyta</taxon>
        <taxon>Embryophyta</taxon>
        <taxon>Tracheophyta</taxon>
        <taxon>Spermatophyta</taxon>
        <taxon>Magnoliopsida</taxon>
        <taxon>eudicotyledons</taxon>
        <taxon>Gunneridae</taxon>
        <taxon>Pentapetalae</taxon>
        <taxon>rosids</taxon>
        <taxon>malvids</taxon>
        <taxon>Brassicales</taxon>
        <taxon>Brassicaceae</taxon>
        <taxon>Camelineae</taxon>
        <taxon>Camelina</taxon>
    </lineage>
</organism>
<evidence type="ECO:0000256" key="5">
    <source>
        <dbReference type="SAM" id="MobiDB-lite"/>
    </source>
</evidence>
<accession>A0ABM0X4V6</accession>
<feature type="region of interest" description="Disordered" evidence="5">
    <location>
        <begin position="1"/>
        <end position="48"/>
    </location>
</feature>
<evidence type="ECO:0000259" key="6">
    <source>
        <dbReference type="PROSITE" id="PS50103"/>
    </source>
</evidence>
<name>A0ABM0X4V6_CAMSA</name>
<protein>
    <submittedName>
        <fullName evidence="8">Zinc finger CCCH domain-containing protein 10</fullName>
    </submittedName>
</protein>
<evidence type="ECO:0000256" key="4">
    <source>
        <dbReference type="PROSITE-ProRule" id="PRU00723"/>
    </source>
</evidence>
<evidence type="ECO:0000256" key="2">
    <source>
        <dbReference type="ARBA" id="ARBA00022771"/>
    </source>
</evidence>
<evidence type="ECO:0000313" key="7">
    <source>
        <dbReference type="Proteomes" id="UP000694864"/>
    </source>
</evidence>
<keyword evidence="1 4" id="KW-0479">Metal-binding</keyword>
<evidence type="ECO:0000313" key="8">
    <source>
        <dbReference type="RefSeq" id="XP_010480720.1"/>
    </source>
</evidence>
<feature type="compositionally biased region" description="Basic residues" evidence="5">
    <location>
        <begin position="189"/>
        <end position="201"/>
    </location>
</feature>
<dbReference type="InterPro" id="IPR036855">
    <property type="entry name" value="Znf_CCCH_sf"/>
</dbReference>
<dbReference type="Proteomes" id="UP000694864">
    <property type="component" value="Chromosome 17"/>
</dbReference>
<feature type="compositionally biased region" description="Basic and acidic residues" evidence="5">
    <location>
        <begin position="36"/>
        <end position="48"/>
    </location>
</feature>
<evidence type="ECO:0000256" key="3">
    <source>
        <dbReference type="ARBA" id="ARBA00022833"/>
    </source>
</evidence>